<keyword evidence="5" id="KW-1185">Reference proteome</keyword>
<dbReference type="InterPro" id="IPR000683">
    <property type="entry name" value="Gfo/Idh/MocA-like_OxRdtase_N"/>
</dbReference>
<feature type="domain" description="Gfo/Idh/MocA-like oxidoreductase N-terminal" evidence="2">
    <location>
        <begin position="48"/>
        <end position="127"/>
    </location>
</feature>
<dbReference type="PANTHER" id="PTHR43818">
    <property type="entry name" value="BCDNA.GH03377"/>
    <property type="match status" value="1"/>
</dbReference>
<dbReference type="InterPro" id="IPR036291">
    <property type="entry name" value="NAD(P)-bd_dom_sf"/>
</dbReference>
<keyword evidence="1" id="KW-0560">Oxidoreductase</keyword>
<dbReference type="Gene3D" id="3.30.360.10">
    <property type="entry name" value="Dihydrodipicolinate Reductase, domain 2"/>
    <property type="match status" value="1"/>
</dbReference>
<evidence type="ECO:0000313" key="5">
    <source>
        <dbReference type="Proteomes" id="UP000464954"/>
    </source>
</evidence>
<dbReference type="GO" id="GO:0016491">
    <property type="term" value="F:oxidoreductase activity"/>
    <property type="evidence" value="ECO:0007669"/>
    <property type="project" value="UniProtKB-KW"/>
</dbReference>
<dbReference type="Proteomes" id="UP000464954">
    <property type="component" value="Chromosome"/>
</dbReference>
<dbReference type="AlphaFoldDB" id="A0A6P1MG88"/>
<dbReference type="EMBL" id="CP047593">
    <property type="protein sequence ID" value="QHI70616.1"/>
    <property type="molecule type" value="Genomic_DNA"/>
</dbReference>
<name>A0A6P1MG88_9BACT</name>
<dbReference type="Pfam" id="PF22725">
    <property type="entry name" value="GFO_IDH_MocA_C3"/>
    <property type="match status" value="1"/>
</dbReference>
<feature type="domain" description="GFO/IDH/MocA-like oxidoreductase" evidence="3">
    <location>
        <begin position="140"/>
        <end position="268"/>
    </location>
</feature>
<organism evidence="4 5">
    <name type="scientific">Tichowtungia aerotolerans</name>
    <dbReference type="NCBI Taxonomy" id="2697043"/>
    <lineage>
        <taxon>Bacteria</taxon>
        <taxon>Pseudomonadati</taxon>
        <taxon>Kiritimatiellota</taxon>
        <taxon>Tichowtungiia</taxon>
        <taxon>Tichowtungiales</taxon>
        <taxon>Tichowtungiaceae</taxon>
        <taxon>Tichowtungia</taxon>
    </lineage>
</organism>
<dbReference type="InterPro" id="IPR050463">
    <property type="entry name" value="Gfo/Idh/MocA_oxidrdct_glycsds"/>
</dbReference>
<dbReference type="GO" id="GO:0000166">
    <property type="term" value="F:nucleotide binding"/>
    <property type="evidence" value="ECO:0007669"/>
    <property type="project" value="InterPro"/>
</dbReference>
<evidence type="ECO:0000313" key="4">
    <source>
        <dbReference type="EMBL" id="QHI70616.1"/>
    </source>
</evidence>
<evidence type="ECO:0000259" key="2">
    <source>
        <dbReference type="Pfam" id="PF01408"/>
    </source>
</evidence>
<gene>
    <name evidence="4" type="ORF">GT409_14600</name>
</gene>
<evidence type="ECO:0000256" key="1">
    <source>
        <dbReference type="ARBA" id="ARBA00023002"/>
    </source>
</evidence>
<sequence length="349" mass="38707">MSEKKEVSVLLAGGFGHAVWVFDEWMRDDAPVRLVGAVQTLPDEKLDGFLAHPWAQKFTPSIYQELEEALAVEKPDLVVVSTRPDLNPDLIEKSLRAGCHVISEKPLAVDEAGLRRLHAAVQETGRYILPMLGMHEVPAFAEARELVEQGVIGEPVLLNARKSYQWGTRADWFKQRETYGGIWGWVGIHSFNHAAHIIGRNAVKVLAAQEQNCFHPEYGPGCSDCLSGLFLLEGGVQMTVSIDLLRPDGQKAWGDDWVRIVGSEGSLEANPELGTIRLIRKGHDEEVRNVTAVAPSFYTAFLDTVENNADFSQLTALGFQLTDSVLIAELASIKGFRDLDVNPRRWELS</sequence>
<dbReference type="InterPro" id="IPR055170">
    <property type="entry name" value="GFO_IDH_MocA-like_dom"/>
</dbReference>
<reference evidence="4 5" key="1">
    <citation type="submission" date="2020-01" db="EMBL/GenBank/DDBJ databases">
        <title>Ponticoccus aerotolerans gen. nov., sp. nov., an anaerobic bacterium and proposal of Ponticoccusceae fam. nov., Ponticoccusles ord. nov. and Ponticoccuse classis nov. in the phylum Kiritimatiellaeota.</title>
        <authorList>
            <person name="Zhou L.Y."/>
            <person name="Du Z.J."/>
        </authorList>
    </citation>
    <scope>NUCLEOTIDE SEQUENCE [LARGE SCALE GENOMIC DNA]</scope>
    <source>
        <strain evidence="4 5">S-5007</strain>
    </source>
</reference>
<dbReference type="SUPFAM" id="SSF51735">
    <property type="entry name" value="NAD(P)-binding Rossmann-fold domains"/>
    <property type="match status" value="1"/>
</dbReference>
<dbReference type="Gene3D" id="3.40.50.720">
    <property type="entry name" value="NAD(P)-binding Rossmann-like Domain"/>
    <property type="match status" value="1"/>
</dbReference>
<dbReference type="PANTHER" id="PTHR43818:SF11">
    <property type="entry name" value="BCDNA.GH03377"/>
    <property type="match status" value="1"/>
</dbReference>
<dbReference type="RefSeq" id="WP_160629790.1">
    <property type="nucleotide sequence ID" value="NZ_CP047593.1"/>
</dbReference>
<proteinExistence type="predicted"/>
<dbReference type="KEGG" id="taer:GT409_14600"/>
<dbReference type="SUPFAM" id="SSF55347">
    <property type="entry name" value="Glyceraldehyde-3-phosphate dehydrogenase-like, C-terminal domain"/>
    <property type="match status" value="1"/>
</dbReference>
<evidence type="ECO:0000259" key="3">
    <source>
        <dbReference type="Pfam" id="PF22725"/>
    </source>
</evidence>
<dbReference type="Pfam" id="PF01408">
    <property type="entry name" value="GFO_IDH_MocA"/>
    <property type="match status" value="1"/>
</dbReference>
<accession>A0A6P1MG88</accession>
<protein>
    <submittedName>
        <fullName evidence="4">Gfo/Idh/MocA family oxidoreductase</fullName>
    </submittedName>
</protein>